<dbReference type="GO" id="GO:0045944">
    <property type="term" value="P:positive regulation of transcription by RNA polymerase II"/>
    <property type="evidence" value="ECO:0007669"/>
    <property type="project" value="TreeGrafter"/>
</dbReference>
<organism evidence="5">
    <name type="scientific">Chromera velia CCMP2878</name>
    <dbReference type="NCBI Taxonomy" id="1169474"/>
    <lineage>
        <taxon>Eukaryota</taxon>
        <taxon>Sar</taxon>
        <taxon>Alveolata</taxon>
        <taxon>Colpodellida</taxon>
        <taxon>Chromeraceae</taxon>
        <taxon>Chromera</taxon>
    </lineage>
</organism>
<dbReference type="VEuPathDB" id="CryptoDB:Cvel_3779"/>
<keyword evidence="1" id="KW-0677">Repeat</keyword>
<sequence length="940" mass="100807">MEPAGSARRFGFFFGNRGEWGDEYRDEREDATEPLPESWKSLDPSSFFESLNGIADDLEKIASVFRQKAKIFFEMQRKEEMEERETKVGKGEKTRKIEKSETEDSGVHFETKQSNPSPKGIAAAAAAATIEGAPPAAAAAAAVADTFPTEKDIRILRSMHETASTFRKQLLSQIDSAISAYVKMDVSRLCPDTFAVLRSFRAVGSSRLRDSVETFLIEGCAQVEADLRLLLKVGADLNTSCVYANCFEEQRCTPLQAAAHWGHLRAVQLLVEEGDAEVNLNPNRDRYVEIESSPLALAVRARHYPVAEYLLQQGADPNASCSKHNPETALHEACHTEQPDMVRVVLRHGGDTGMEAQHCRPLCLAATYGHPDIVRDLLAAGADPSFSPEQRPQNEWSPSLPMNVVSSCPNLPISTRLRSFDGLIGFRIQALHRAVWMNHKEVVAVLLAAKGVDVNARCDADLHLPHRRDERGQVERLERGVTPLHLAIATWDQRSETREGAGSGIASALIAGGADLNAVAGGSGLSVLSVACLVNSVDAVELLIDAGGDVNAADNEGRCPVHFAAEYSGTEIMSLLLQKGADVRALTNDGRGVLHFGFEDPMVEFLLDAGADIEARDARGRTPLLDAAQFVGGMDSFISLLVDRGANVNVVDAEGSCALHNLCRQDLEESVKALINAGADVNVPDRDGWHPLHTLAWNGHTSIIKWVLNKKDLDVVLSPPCTVPVNIWEDGETAATQVTPLHLAAYAGHVRTLRLLVSRGGTGPGAAGFLDARTGDGRTALHIAAKQDQHAAVKYLLSVGASVDAADNRGWTALHFALSAGRGRGGGGRRSVSLAPRSTVSVMELLERGADVHAVCTATLSRGGGGEHAGVTPLHLAAEYAIEENALAGSRGAGSLEKFVDILVRKGGRMDARTSNGLSVESLLKAAPSAHGEGENGIDR</sequence>
<dbReference type="SMART" id="SM00248">
    <property type="entry name" value="ANK"/>
    <property type="match status" value="16"/>
</dbReference>
<dbReference type="Gene3D" id="1.25.40.20">
    <property type="entry name" value="Ankyrin repeat-containing domain"/>
    <property type="match status" value="6"/>
</dbReference>
<feature type="repeat" description="ANK" evidence="3">
    <location>
        <begin position="736"/>
        <end position="760"/>
    </location>
</feature>
<name>A0A0G4FVH1_9ALVE</name>
<accession>A0A0G4FVH1</accession>
<feature type="repeat" description="ANK" evidence="3">
    <location>
        <begin position="654"/>
        <end position="686"/>
    </location>
</feature>
<feature type="region of interest" description="Disordered" evidence="4">
    <location>
        <begin position="18"/>
        <end position="38"/>
    </location>
</feature>
<proteinExistence type="predicted"/>
<dbReference type="PROSITE" id="PS50088">
    <property type="entry name" value="ANK_REPEAT"/>
    <property type="match status" value="10"/>
</dbReference>
<keyword evidence="2 3" id="KW-0040">ANK repeat</keyword>
<feature type="repeat" description="ANK" evidence="3">
    <location>
        <begin position="523"/>
        <end position="555"/>
    </location>
</feature>
<feature type="repeat" description="ANK" evidence="3">
    <location>
        <begin position="776"/>
        <end position="808"/>
    </location>
</feature>
<evidence type="ECO:0000313" key="5">
    <source>
        <dbReference type="EMBL" id="CEM18702.1"/>
    </source>
</evidence>
<dbReference type="Pfam" id="PF00023">
    <property type="entry name" value="Ank"/>
    <property type="match status" value="1"/>
</dbReference>
<dbReference type="PANTHER" id="PTHR24193">
    <property type="entry name" value="ANKYRIN REPEAT PROTEIN"/>
    <property type="match status" value="1"/>
</dbReference>
<dbReference type="InterPro" id="IPR002110">
    <property type="entry name" value="Ankyrin_rpt"/>
</dbReference>
<feature type="repeat" description="ANK" evidence="3">
    <location>
        <begin position="619"/>
        <end position="653"/>
    </location>
</feature>
<feature type="repeat" description="ANK" evidence="3">
    <location>
        <begin position="357"/>
        <end position="389"/>
    </location>
</feature>
<dbReference type="Pfam" id="PF12796">
    <property type="entry name" value="Ank_2"/>
    <property type="match status" value="5"/>
</dbReference>
<dbReference type="PhylomeDB" id="A0A0G4FVH1"/>
<gene>
    <name evidence="5" type="ORF">Cvel_3779</name>
</gene>
<dbReference type="AlphaFoldDB" id="A0A0G4FVH1"/>
<dbReference type="PANTHER" id="PTHR24193:SF121">
    <property type="entry name" value="ADA2A-CONTAINING COMPLEX COMPONENT 3, ISOFORM D"/>
    <property type="match status" value="1"/>
</dbReference>
<dbReference type="InterPro" id="IPR050663">
    <property type="entry name" value="Ankyrin-SOCS_Box"/>
</dbReference>
<dbReference type="GO" id="GO:0000976">
    <property type="term" value="F:transcription cis-regulatory region binding"/>
    <property type="evidence" value="ECO:0007669"/>
    <property type="project" value="TreeGrafter"/>
</dbReference>
<dbReference type="SUPFAM" id="SSF48403">
    <property type="entry name" value="Ankyrin repeat"/>
    <property type="match status" value="2"/>
</dbReference>
<dbReference type="GO" id="GO:0005634">
    <property type="term" value="C:nucleus"/>
    <property type="evidence" value="ECO:0007669"/>
    <property type="project" value="TreeGrafter"/>
</dbReference>
<dbReference type="InterPro" id="IPR036770">
    <property type="entry name" value="Ankyrin_rpt-contain_sf"/>
</dbReference>
<evidence type="ECO:0000256" key="2">
    <source>
        <dbReference type="ARBA" id="ARBA00023043"/>
    </source>
</evidence>
<feature type="repeat" description="ANK" evidence="3">
    <location>
        <begin position="325"/>
        <end position="357"/>
    </location>
</feature>
<feature type="region of interest" description="Disordered" evidence="4">
    <location>
        <begin position="82"/>
        <end position="118"/>
    </location>
</feature>
<dbReference type="PROSITE" id="PS50297">
    <property type="entry name" value="ANK_REP_REGION"/>
    <property type="match status" value="6"/>
</dbReference>
<feature type="compositionally biased region" description="Basic and acidic residues" evidence="4">
    <location>
        <begin position="82"/>
        <end position="111"/>
    </location>
</feature>
<feature type="repeat" description="ANK" evidence="3">
    <location>
        <begin position="556"/>
        <end position="588"/>
    </location>
</feature>
<evidence type="ECO:0000256" key="1">
    <source>
        <dbReference type="ARBA" id="ARBA00022737"/>
    </source>
</evidence>
<dbReference type="EMBL" id="CDMZ01000650">
    <property type="protein sequence ID" value="CEM18702.1"/>
    <property type="molecule type" value="Genomic_DNA"/>
</dbReference>
<reference evidence="5" key="1">
    <citation type="submission" date="2014-11" db="EMBL/GenBank/DDBJ databases">
        <authorList>
            <person name="Otto D Thomas"/>
            <person name="Naeem Raeece"/>
        </authorList>
    </citation>
    <scope>NUCLEOTIDE SEQUENCE</scope>
</reference>
<evidence type="ECO:0000256" key="3">
    <source>
        <dbReference type="PROSITE-ProRule" id="PRU00023"/>
    </source>
</evidence>
<feature type="repeat" description="ANK" evidence="3">
    <location>
        <begin position="290"/>
        <end position="322"/>
    </location>
</feature>
<protein>
    <submittedName>
        <fullName evidence="5">Uncharacterized protein</fullName>
    </submittedName>
</protein>
<feature type="compositionally biased region" description="Basic and acidic residues" evidence="4">
    <location>
        <begin position="19"/>
        <end position="28"/>
    </location>
</feature>
<feature type="repeat" description="ANK" evidence="3">
    <location>
        <begin position="479"/>
        <end position="521"/>
    </location>
</feature>
<evidence type="ECO:0000256" key="4">
    <source>
        <dbReference type="SAM" id="MobiDB-lite"/>
    </source>
</evidence>